<evidence type="ECO:0000313" key="2">
    <source>
        <dbReference type="Proteomes" id="UP000198280"/>
    </source>
</evidence>
<dbReference type="AlphaFoldDB" id="A0A239NU33"/>
<reference evidence="1 2" key="1">
    <citation type="submission" date="2017-06" db="EMBL/GenBank/DDBJ databases">
        <authorList>
            <person name="Kim H.J."/>
            <person name="Triplett B.A."/>
        </authorList>
    </citation>
    <scope>NUCLEOTIDE SEQUENCE [LARGE SCALE GENOMIC DNA]</scope>
    <source>
        <strain evidence="1 2">CGMCC 4.1858</strain>
    </source>
</reference>
<evidence type="ECO:0000313" key="1">
    <source>
        <dbReference type="EMBL" id="SNT58377.1"/>
    </source>
</evidence>
<accession>A0A239NU33</accession>
<protein>
    <submittedName>
        <fullName evidence="1">Uncharacterized protein</fullName>
    </submittedName>
</protein>
<proteinExistence type="predicted"/>
<gene>
    <name evidence="1" type="ORF">SAMN05216252_1491</name>
</gene>
<keyword evidence="2" id="KW-1185">Reference proteome</keyword>
<organism evidence="1 2">
    <name type="scientific">Actinacidiphila glaucinigra</name>
    <dbReference type="NCBI Taxonomy" id="235986"/>
    <lineage>
        <taxon>Bacteria</taxon>
        <taxon>Bacillati</taxon>
        <taxon>Actinomycetota</taxon>
        <taxon>Actinomycetes</taxon>
        <taxon>Kitasatosporales</taxon>
        <taxon>Streptomycetaceae</taxon>
        <taxon>Actinacidiphila</taxon>
    </lineage>
</organism>
<dbReference type="EMBL" id="FZOF01000049">
    <property type="protein sequence ID" value="SNT58377.1"/>
    <property type="molecule type" value="Genomic_DNA"/>
</dbReference>
<sequence>MPADSLESAAAELLDDFRTGVWHPSVEERGLADGLAHIRWSEDSLRASLRDLPQAAADGRLCALLALVAQAIAEAPEAASDGTLLQVRVLIDALTPPLAGSG</sequence>
<name>A0A239NU33_9ACTN</name>
<dbReference type="Proteomes" id="UP000198280">
    <property type="component" value="Unassembled WGS sequence"/>
</dbReference>